<comment type="caution">
    <text evidence="1">The sequence shown here is derived from an EMBL/GenBank/DDBJ whole genome shotgun (WGS) entry which is preliminary data.</text>
</comment>
<evidence type="ECO:0000313" key="1">
    <source>
        <dbReference type="EMBL" id="KAJ9091871.1"/>
    </source>
</evidence>
<dbReference type="Proteomes" id="UP001227268">
    <property type="component" value="Unassembled WGS sequence"/>
</dbReference>
<protein>
    <submittedName>
        <fullName evidence="1">Uncharacterized protein</fullName>
    </submittedName>
</protein>
<gene>
    <name evidence="1" type="ORF">QFC21_007069</name>
</gene>
<accession>A0ACC2UZH1</accession>
<keyword evidence="2" id="KW-1185">Reference proteome</keyword>
<reference evidence="1" key="1">
    <citation type="submission" date="2023-04" db="EMBL/GenBank/DDBJ databases">
        <title>Draft Genome sequencing of Naganishia species isolated from polar environments using Oxford Nanopore Technology.</title>
        <authorList>
            <person name="Leo P."/>
            <person name="Venkateswaran K."/>
        </authorList>
    </citation>
    <scope>NUCLEOTIDE SEQUENCE</scope>
    <source>
        <strain evidence="1">MNA-CCFEE 5423</strain>
    </source>
</reference>
<evidence type="ECO:0000313" key="2">
    <source>
        <dbReference type="Proteomes" id="UP001227268"/>
    </source>
</evidence>
<sequence>MSESGSVRTSLRQRPRVRYDTLGSFEGVDLGDDEADLRRLRPMSSSDEDDRAPEGDGLDGSAMKRKNKGKGKETASKKGRGGSAAGKSRTGRSRDASESEFELDEDAEGGAHEDDLDPDAVDEESGGEGLDDEYDDDIVDFGDSRSAKKKARKGGPSSSANAMARGREYDSDADALLASQYSQKHKLVKNAKKDPAALNISQFGGAIAKAFKQGNWRVLVENTLPLHPTGQTYLRAPPDLGKFSDVWVVDTEELPKGRGLTDEQGVGMLHGHWTKVPLEMPYTWWAGQGWWPDCYHAYEGEENGDTRMAGHGEGKRKRRKIDWKKEKGEDYWKQKVDVKLDLDQVGRYELASLRHLTIAEAQEYIPIREHNPEPTLIIGLRTEEDEGAEQDPPEAYKFQALQAMQFRGGSMRQCQVFDAGQYVSGMDWCPMSEEDSAKRGFRQYLAVSTMTPAPVDDLSHPTNKPRGCIQIWSLTPKSIEERDLAKAQMPAEALEEYQEGYDADMVCEMVICVEGAEIRELKWLPFSCCDQANDEPDGNASVPKIGIISALLCSGELAFYAIPDPEVIRTTKPTDATNHLPFTSFIRLEPLLLLQLEDSVGLSFDWSSADRVAIGYHNAPPLHFIQAHPSAVTTLTWMRFPVADTEGNLLLDQPPPYLLSGGVDPTIILHDLRDRSAEVVIDKYIRFTSTTAWCPAIDFPITQDSEHILQFMRLRQISSYSMHRLFAQQGPFKSIACSDYHGMVAAGGVDGCVTWINALRSATRARKARVAQQTLFRLDYSRVSGLYRMIDGFAPEVPNHAARIYSQAADAPEPKKKLTAEDWRTVSAGFPVDVHITRTVWQNGGGLGRAGILASGSGSGICRIDFLNGYLYRGYDHSLPEDLGLVAREEGEDGDVALHSAGERDEQEGEEEAEGDNAAESQREDEEMS</sequence>
<name>A0ACC2UZH1_9TREE</name>
<organism evidence="1 2">
    <name type="scientific">Naganishia friedmannii</name>
    <dbReference type="NCBI Taxonomy" id="89922"/>
    <lineage>
        <taxon>Eukaryota</taxon>
        <taxon>Fungi</taxon>
        <taxon>Dikarya</taxon>
        <taxon>Basidiomycota</taxon>
        <taxon>Agaricomycotina</taxon>
        <taxon>Tremellomycetes</taxon>
        <taxon>Filobasidiales</taxon>
        <taxon>Filobasidiaceae</taxon>
        <taxon>Naganishia</taxon>
    </lineage>
</organism>
<dbReference type="EMBL" id="JASBWT010000045">
    <property type="protein sequence ID" value="KAJ9091871.1"/>
    <property type="molecule type" value="Genomic_DNA"/>
</dbReference>
<proteinExistence type="predicted"/>